<dbReference type="PANTHER" id="PTHR40074">
    <property type="entry name" value="O-ACETYLTRANSFERASE WECH"/>
    <property type="match status" value="1"/>
</dbReference>
<feature type="transmembrane region" description="Helical" evidence="7">
    <location>
        <begin position="194"/>
        <end position="212"/>
    </location>
</feature>
<evidence type="ECO:0000256" key="5">
    <source>
        <dbReference type="ARBA" id="ARBA00022989"/>
    </source>
</evidence>
<evidence type="ECO:0000313" key="9">
    <source>
        <dbReference type="EMBL" id="CDM68410.1"/>
    </source>
</evidence>
<keyword evidence="3" id="KW-1003">Cell membrane</keyword>
<comment type="similarity">
    <text evidence="2">Belongs to the acyltransferase 3 family.</text>
</comment>
<feature type="transmembrane region" description="Helical" evidence="7">
    <location>
        <begin position="12"/>
        <end position="29"/>
    </location>
</feature>
<evidence type="ECO:0000256" key="1">
    <source>
        <dbReference type="ARBA" id="ARBA00004651"/>
    </source>
</evidence>
<dbReference type="Pfam" id="PF01757">
    <property type="entry name" value="Acyl_transf_3"/>
    <property type="match status" value="1"/>
</dbReference>
<feature type="transmembrane region" description="Helical" evidence="7">
    <location>
        <begin position="172"/>
        <end position="188"/>
    </location>
</feature>
<gene>
    <name evidence="9" type="ORF">CM240_1246</name>
</gene>
<dbReference type="OrthoDB" id="1745300at2"/>
<evidence type="ECO:0000256" key="3">
    <source>
        <dbReference type="ARBA" id="ARBA00022475"/>
    </source>
</evidence>
<evidence type="ECO:0000256" key="2">
    <source>
        <dbReference type="ARBA" id="ARBA00007400"/>
    </source>
</evidence>
<reference evidence="9 10" key="1">
    <citation type="submission" date="2013-11" db="EMBL/GenBank/DDBJ databases">
        <title>Complete genome sequence of Clostridum sp. M2/40.</title>
        <authorList>
            <person name="Wibberg D."/>
            <person name="Puehler A."/>
            <person name="Schlueter A."/>
        </authorList>
    </citation>
    <scope>NUCLEOTIDE SEQUENCE [LARGE SCALE GENOMIC DNA]</scope>
    <source>
        <strain evidence="10">M2/40</strain>
    </source>
</reference>
<sequence>MNKYLSSKIKVISFIAIIMVVFLHCYNFQDNFLVSTTIITEGLNLATFVEYFLCNGLNRVAVPIFFMISGYLFFLSFKFTTYGYFSKIKSRFVSLAIPYILWSLISMGICLIFWGVDIMPVDNMKLNLEAGGLLQVFLNPPNFQFWFMLQLMLYVIISPIIYLIIKFKPTRIIYLLGLFVMWFIDKSIPGIGGVTIVTEAIFFYSIGAYLAITNKKDIILKDKQKNTIITTTVIWIAILIIKTFMCATFNLDADTTIILVLYKLSVLIGIFSVWFGLDHLMKNEKFTNKILSLTPHTFFIFCFHEPLLDFVIQYSINNISTSIPFSLISYFVYPTITIILAIIVSKVLIKYIPFIHNILTGSRGTRKIEIKN</sequence>
<dbReference type="eggNOG" id="COG1835">
    <property type="taxonomic scope" value="Bacteria"/>
</dbReference>
<evidence type="ECO:0000259" key="8">
    <source>
        <dbReference type="Pfam" id="PF01757"/>
    </source>
</evidence>
<keyword evidence="6 7" id="KW-0472">Membrane</keyword>
<dbReference type="GO" id="GO:0016413">
    <property type="term" value="F:O-acetyltransferase activity"/>
    <property type="evidence" value="ECO:0007669"/>
    <property type="project" value="TreeGrafter"/>
</dbReference>
<dbReference type="EMBL" id="HG917868">
    <property type="protein sequence ID" value="CDM68410.1"/>
    <property type="molecule type" value="Genomic_DNA"/>
</dbReference>
<feature type="transmembrane region" description="Helical" evidence="7">
    <location>
        <begin position="233"/>
        <end position="251"/>
    </location>
</feature>
<dbReference type="HOGENOM" id="CLU_054154_0_0_9"/>
<comment type="subcellular location">
    <subcellularLocation>
        <location evidence="1">Cell membrane</location>
        <topology evidence="1">Multi-pass membrane protein</topology>
    </subcellularLocation>
</comment>
<feature type="transmembrane region" description="Helical" evidence="7">
    <location>
        <begin position="328"/>
        <end position="349"/>
    </location>
</feature>
<dbReference type="AlphaFoldDB" id="W6SFF3"/>
<dbReference type="PANTHER" id="PTHR40074:SF2">
    <property type="entry name" value="O-ACETYLTRANSFERASE WECH"/>
    <property type="match status" value="1"/>
</dbReference>
<proteinExistence type="inferred from homology"/>
<evidence type="ECO:0000256" key="4">
    <source>
        <dbReference type="ARBA" id="ARBA00022692"/>
    </source>
</evidence>
<dbReference type="PATRIC" id="fig|1216932.3.peg.1239"/>
<dbReference type="KEGG" id="clt:CM240_1246"/>
<feature type="transmembrane region" description="Helical" evidence="7">
    <location>
        <begin position="60"/>
        <end position="80"/>
    </location>
</feature>
<feature type="transmembrane region" description="Helical" evidence="7">
    <location>
        <begin position="143"/>
        <end position="165"/>
    </location>
</feature>
<dbReference type="Proteomes" id="UP000019426">
    <property type="component" value="Chromosome M2/40_rep1"/>
</dbReference>
<feature type="domain" description="Acyltransferase 3" evidence="8">
    <location>
        <begin position="14"/>
        <end position="345"/>
    </location>
</feature>
<keyword evidence="5 7" id="KW-1133">Transmembrane helix</keyword>
<feature type="transmembrane region" description="Helical" evidence="7">
    <location>
        <begin position="92"/>
        <end position="116"/>
    </location>
</feature>
<accession>W6SFF3</accession>
<dbReference type="RefSeq" id="WP_044037456.1">
    <property type="nucleotide sequence ID" value="NZ_HG917868.1"/>
</dbReference>
<protein>
    <submittedName>
        <fullName evidence="9">Putative membrane protein</fullName>
    </submittedName>
</protein>
<dbReference type="STRING" id="1216932.CM240_1246"/>
<name>W6SFF3_9CLOT</name>
<dbReference type="GO" id="GO:0009246">
    <property type="term" value="P:enterobacterial common antigen biosynthetic process"/>
    <property type="evidence" value="ECO:0007669"/>
    <property type="project" value="TreeGrafter"/>
</dbReference>
<evidence type="ECO:0000256" key="7">
    <source>
        <dbReference type="SAM" id="Phobius"/>
    </source>
</evidence>
<evidence type="ECO:0000313" key="10">
    <source>
        <dbReference type="Proteomes" id="UP000019426"/>
    </source>
</evidence>
<feature type="transmembrane region" description="Helical" evidence="7">
    <location>
        <begin position="298"/>
        <end position="316"/>
    </location>
</feature>
<organism evidence="9 10">
    <name type="scientific">Clostridium bornimense</name>
    <dbReference type="NCBI Taxonomy" id="1216932"/>
    <lineage>
        <taxon>Bacteria</taxon>
        <taxon>Bacillati</taxon>
        <taxon>Bacillota</taxon>
        <taxon>Clostridia</taxon>
        <taxon>Eubacteriales</taxon>
        <taxon>Clostridiaceae</taxon>
        <taxon>Clostridium</taxon>
    </lineage>
</organism>
<dbReference type="InterPro" id="IPR002656">
    <property type="entry name" value="Acyl_transf_3_dom"/>
</dbReference>
<evidence type="ECO:0000256" key="6">
    <source>
        <dbReference type="ARBA" id="ARBA00023136"/>
    </source>
</evidence>
<keyword evidence="4 7" id="KW-0812">Transmembrane</keyword>
<dbReference type="GO" id="GO:0005886">
    <property type="term" value="C:plasma membrane"/>
    <property type="evidence" value="ECO:0007669"/>
    <property type="project" value="UniProtKB-SubCell"/>
</dbReference>
<keyword evidence="10" id="KW-1185">Reference proteome</keyword>
<feature type="transmembrane region" description="Helical" evidence="7">
    <location>
        <begin position="257"/>
        <end position="277"/>
    </location>
</feature>